<feature type="transmembrane region" description="Helical" evidence="1">
    <location>
        <begin position="231"/>
        <end position="251"/>
    </location>
</feature>
<proteinExistence type="predicted"/>
<evidence type="ECO:0000256" key="1">
    <source>
        <dbReference type="SAM" id="Phobius"/>
    </source>
</evidence>
<protein>
    <submittedName>
        <fullName evidence="2">Uncharacterized protein</fullName>
    </submittedName>
</protein>
<sequence length="322" mass="36493">MRRFDLVLFSLIFAYLLSGWTGFWGVQRTGLEEQPLHIDFEPGFFEILRTEGTFLDELQDSLVESDSRPERLFDHVHRDFTQNLVLAAAFGFLLVFTLLTAVAGITKRWFYSRMKRMVFLPVSFFLLLSLLLSPKEPPLGMTSAVQQLLFFGPFVIKSALLFLCTAGWMASTLKVDEKDFLTYLRRDPLNVRRAIRDRVAPAATDLFFIAAVGALITNVILLPFFQLQIHFAEYFAFVLIPGLVLLAIYYVNSYHKVALLRGEDGSWGTALAFLSFRMMRNFLYLTALVLVVVLVLGAILTFSYSNLNLLIEAGVVSETPGL</sequence>
<reference evidence="2 3" key="1">
    <citation type="submission" date="2019-10" db="EMBL/GenBank/DDBJ databases">
        <title>Extracellular Electron Transfer in a Candidatus Methanoperedens spp. Enrichment Culture.</title>
        <authorList>
            <person name="Berger S."/>
            <person name="Rangel Shaw D."/>
            <person name="Berben T."/>
            <person name="In 'T Zandt M."/>
            <person name="Frank J."/>
            <person name="Reimann J."/>
            <person name="Jetten M.S.M."/>
            <person name="Welte C.U."/>
        </authorList>
    </citation>
    <scope>NUCLEOTIDE SEQUENCE [LARGE SCALE GENOMIC DNA]</scope>
    <source>
        <strain evidence="2">SB12</strain>
    </source>
</reference>
<evidence type="ECO:0000313" key="2">
    <source>
        <dbReference type="EMBL" id="KAB2929368.1"/>
    </source>
</evidence>
<dbReference type="AlphaFoldDB" id="A0A833GXX6"/>
<keyword evidence="1" id="KW-1133">Transmembrane helix</keyword>
<feature type="transmembrane region" description="Helical" evidence="1">
    <location>
        <begin position="282"/>
        <end position="304"/>
    </location>
</feature>
<keyword evidence="1" id="KW-0472">Membrane</keyword>
<feature type="transmembrane region" description="Helical" evidence="1">
    <location>
        <begin position="84"/>
        <end position="105"/>
    </location>
</feature>
<gene>
    <name evidence="2" type="ORF">F9K24_20045</name>
</gene>
<feature type="transmembrane region" description="Helical" evidence="1">
    <location>
        <begin position="202"/>
        <end position="225"/>
    </location>
</feature>
<name>A0A833GXX6_9LEPT</name>
<dbReference type="Proteomes" id="UP000460298">
    <property type="component" value="Unassembled WGS sequence"/>
</dbReference>
<organism evidence="2 3">
    <name type="scientific">Leptonema illini</name>
    <dbReference type="NCBI Taxonomy" id="183"/>
    <lineage>
        <taxon>Bacteria</taxon>
        <taxon>Pseudomonadati</taxon>
        <taxon>Spirochaetota</taxon>
        <taxon>Spirochaetia</taxon>
        <taxon>Leptospirales</taxon>
        <taxon>Leptospiraceae</taxon>
        <taxon>Leptonema</taxon>
    </lineage>
</organism>
<dbReference type="EMBL" id="WBUI01000032">
    <property type="protein sequence ID" value="KAB2929368.1"/>
    <property type="molecule type" value="Genomic_DNA"/>
</dbReference>
<feature type="transmembrane region" description="Helical" evidence="1">
    <location>
        <begin position="154"/>
        <end position="175"/>
    </location>
</feature>
<feature type="transmembrane region" description="Helical" evidence="1">
    <location>
        <begin position="117"/>
        <end position="134"/>
    </location>
</feature>
<accession>A0A833GXX6</accession>
<evidence type="ECO:0000313" key="3">
    <source>
        <dbReference type="Proteomes" id="UP000460298"/>
    </source>
</evidence>
<keyword evidence="1" id="KW-0812">Transmembrane</keyword>
<comment type="caution">
    <text evidence="2">The sequence shown here is derived from an EMBL/GenBank/DDBJ whole genome shotgun (WGS) entry which is preliminary data.</text>
</comment>